<feature type="domain" description="GGDEF" evidence="1">
    <location>
        <begin position="289"/>
        <end position="423"/>
    </location>
</feature>
<dbReference type="InterPro" id="IPR052155">
    <property type="entry name" value="Biofilm_reg_signaling"/>
</dbReference>
<organism evidence="3 5">
    <name type="scientific">Eggerthella sinensis</name>
    <dbReference type="NCBI Taxonomy" id="242230"/>
    <lineage>
        <taxon>Bacteria</taxon>
        <taxon>Bacillati</taxon>
        <taxon>Actinomycetota</taxon>
        <taxon>Coriobacteriia</taxon>
        <taxon>Eggerthellales</taxon>
        <taxon>Eggerthellaceae</taxon>
        <taxon>Eggerthella</taxon>
    </lineage>
</organism>
<evidence type="ECO:0000313" key="4">
    <source>
        <dbReference type="Proteomes" id="UP000253817"/>
    </source>
</evidence>
<dbReference type="Pfam" id="PF00990">
    <property type="entry name" value="GGDEF"/>
    <property type="match status" value="1"/>
</dbReference>
<dbReference type="InterPro" id="IPR000160">
    <property type="entry name" value="GGDEF_dom"/>
</dbReference>
<dbReference type="InterPro" id="IPR035965">
    <property type="entry name" value="PAS-like_dom_sf"/>
</dbReference>
<reference evidence="3" key="3">
    <citation type="journal article" date="2019" name="Microbiol. Resour. Announc.">
        <title>Draft Genome Sequences of Type Strains of Gordonibacter faecihominis, Paraeggerthella hongkongensis, Parvibacter caecicola,Slackia equolifaciens, Slackia faecicanis, and Slackia isoflavoniconvertens.</title>
        <authorList>
            <person name="Danylec N."/>
            <person name="Stoll D.A."/>
            <person name="Dotsch A."/>
            <person name="Huch M."/>
        </authorList>
    </citation>
    <scope>NUCLEOTIDE SEQUENCE</scope>
    <source>
        <strain evidence="3">DSM 16107</strain>
    </source>
</reference>
<dbReference type="Gene3D" id="3.30.450.20">
    <property type="entry name" value="PAS domain"/>
    <property type="match status" value="1"/>
</dbReference>
<dbReference type="InterPro" id="IPR043128">
    <property type="entry name" value="Rev_trsase/Diguanyl_cyclase"/>
</dbReference>
<dbReference type="AlphaFoldDB" id="A0A3N0IUN4"/>
<evidence type="ECO:0000313" key="2">
    <source>
        <dbReference type="EMBL" id="RDB71896.1"/>
    </source>
</evidence>
<gene>
    <name evidence="2" type="ORF">C1876_00915</name>
    <name evidence="3" type="ORF">DMP09_13075</name>
</gene>
<evidence type="ECO:0000313" key="5">
    <source>
        <dbReference type="Proteomes" id="UP000270112"/>
    </source>
</evidence>
<dbReference type="EMBL" id="PPTT01000001">
    <property type="protein sequence ID" value="RDB71896.1"/>
    <property type="molecule type" value="Genomic_DNA"/>
</dbReference>
<dbReference type="PANTHER" id="PTHR44757">
    <property type="entry name" value="DIGUANYLATE CYCLASE DGCP"/>
    <property type="match status" value="1"/>
</dbReference>
<dbReference type="Gene3D" id="3.30.70.270">
    <property type="match status" value="1"/>
</dbReference>
<dbReference type="SUPFAM" id="SSF55073">
    <property type="entry name" value="Nucleotide cyclase"/>
    <property type="match status" value="1"/>
</dbReference>
<dbReference type="EMBL" id="QICC01000067">
    <property type="protein sequence ID" value="RNM40704.1"/>
    <property type="molecule type" value="Genomic_DNA"/>
</dbReference>
<dbReference type="SMART" id="SM00267">
    <property type="entry name" value="GGDEF"/>
    <property type="match status" value="1"/>
</dbReference>
<proteinExistence type="predicted"/>
<dbReference type="InterPro" id="IPR029787">
    <property type="entry name" value="Nucleotide_cyclase"/>
</dbReference>
<dbReference type="PROSITE" id="PS50887">
    <property type="entry name" value="GGDEF"/>
    <property type="match status" value="1"/>
</dbReference>
<dbReference type="Proteomes" id="UP000253817">
    <property type="component" value="Unassembled WGS sequence"/>
</dbReference>
<dbReference type="SUPFAM" id="SSF55785">
    <property type="entry name" value="PYP-like sensor domain (PAS domain)"/>
    <property type="match status" value="1"/>
</dbReference>
<dbReference type="Proteomes" id="UP000270112">
    <property type="component" value="Unassembled WGS sequence"/>
</dbReference>
<protein>
    <submittedName>
        <fullName evidence="3">GGDEF domain-containing protein</fullName>
    </submittedName>
</protein>
<accession>A0A3N0IUN4</accession>
<comment type="caution">
    <text evidence="3">The sequence shown here is derived from an EMBL/GenBank/DDBJ whole genome shotgun (WGS) entry which is preliminary data.</text>
</comment>
<reference evidence="5" key="2">
    <citation type="submission" date="2018-05" db="EMBL/GenBank/DDBJ databases">
        <title>Genome Sequencing of selected type strains of the family Eggerthellaceae.</title>
        <authorList>
            <person name="Danylec N."/>
            <person name="Stoll D.A."/>
            <person name="Doetsch A."/>
            <person name="Huch M."/>
        </authorList>
    </citation>
    <scope>NUCLEOTIDE SEQUENCE [LARGE SCALE GENOMIC DNA]</scope>
    <source>
        <strain evidence="5">DSM 16107</strain>
    </source>
</reference>
<dbReference type="NCBIfam" id="TIGR00254">
    <property type="entry name" value="GGDEF"/>
    <property type="match status" value="1"/>
</dbReference>
<name>A0A3N0IUN4_9ACTN</name>
<dbReference type="CDD" id="cd01949">
    <property type="entry name" value="GGDEF"/>
    <property type="match status" value="1"/>
</dbReference>
<reference evidence="2 4" key="1">
    <citation type="journal article" date="2018" name="Elife">
        <title>Discovery and characterization of a prevalent human gut bacterial enzyme sufficient for the inactivation of a family of plant toxins.</title>
        <authorList>
            <person name="Koppel N."/>
            <person name="Bisanz J.E."/>
            <person name="Pandelia M.E."/>
            <person name="Turnbaugh P.J."/>
            <person name="Balskus E.P."/>
        </authorList>
    </citation>
    <scope>NUCLEOTIDE SEQUENCE [LARGE SCALE GENOMIC DNA]</scope>
    <source>
        <strain evidence="2 4">DSM 16107</strain>
    </source>
</reference>
<dbReference type="OrthoDB" id="8526884at2"/>
<dbReference type="RefSeq" id="WP_114544843.1">
    <property type="nucleotide sequence ID" value="NZ_PPTT01000001.1"/>
</dbReference>
<sequence>MSELLFDMVTESEIPAGLARVRYAADAIEPLYANDEFFALLGYRRDGADRFYPLDIVQSRGWRAFCDGLHEHVGAGERDFEIEVNQETATGALLWTLARCRYDAERATVTCLVLDVSSWVATSERLRMSEDAFRIAAQMSGKNIATYDLATRSLTMQGAVQGCLTAPACILNVPDSLLADGMVAPEHMDSMMQLYRDMQAGVPRGSTMLRMRDYDTRCLRWFQVDYSLVFDSENRPVYAVVAFGDTTEQHERELEQKVRAERDALTGVLNRATFEGACERLIEHAESDHHHALIMADLDRFKMTNDQYGHVMGDRVIMESVAGMTSAVRDDDLIGRVGGDEFMVCLRGISSRAVVEAIAQRMCVAVREATDADADQHGPVSISLGIAMYPDDGATYEELYRNADKAMYRAKRLGGGSYAFFSEDAAASSSARGSGVGA</sequence>
<evidence type="ECO:0000313" key="3">
    <source>
        <dbReference type="EMBL" id="RNM40704.1"/>
    </source>
</evidence>
<evidence type="ECO:0000259" key="1">
    <source>
        <dbReference type="PROSITE" id="PS50887"/>
    </source>
</evidence>
<dbReference type="PANTHER" id="PTHR44757:SF2">
    <property type="entry name" value="BIOFILM ARCHITECTURE MAINTENANCE PROTEIN MBAA"/>
    <property type="match status" value="1"/>
</dbReference>
<keyword evidence="4" id="KW-1185">Reference proteome</keyword>